<name>M5D5A0_NEIME</name>
<gene>
    <name evidence="1" type="primary">NEIS2188 (csxB)</name>
</gene>
<reference evidence="1" key="2">
    <citation type="journal article" date="2013" name="Emerg. Infect. Dis.">
        <title>Description and Nomenclature of Neisseria meningitidis Capsule Locus.</title>
        <authorList>
            <person name="Harrison O.B."/>
            <person name="Claus H."/>
            <person name="Jiang Y."/>
            <person name="Bennett J.S."/>
            <person name="Bratcher H.B."/>
            <person name="Jolley K.A."/>
            <person name="Corton C."/>
            <person name="Care R."/>
            <person name="Poolman J.T."/>
            <person name="Zollinger W.L.D."/>
            <person name="Frasch C.E."/>
            <person name="Stephens D.S."/>
            <person name="Feavers I."/>
            <person name="Frosch M."/>
            <person name="Parkhill J."/>
            <person name="Vogel U."/>
            <person name="Quail M.A."/>
            <person name="Bentley S.D."/>
            <person name="Maiden M.C.J."/>
        </authorList>
    </citation>
    <scope>NUCLEOTIDE SEQUENCE</scope>
    <source>
        <strain evidence="1">ST-765</strain>
    </source>
</reference>
<evidence type="ECO:0008006" key="2">
    <source>
        <dbReference type="Google" id="ProtNLM"/>
    </source>
</evidence>
<proteinExistence type="predicted"/>
<dbReference type="AlphaFoldDB" id="M5D5A0"/>
<reference evidence="1" key="1">
    <citation type="submission" date="2012-11" db="EMBL/GenBank/DDBJ databases">
        <authorList>
            <person name="Aslett M."/>
        </authorList>
    </citation>
    <scope>NUCLEOTIDE SEQUENCE</scope>
    <source>
        <strain evidence="1">ST-765</strain>
    </source>
</reference>
<dbReference type="RefSeq" id="WP_002218378.1">
    <property type="nucleotide sequence ID" value="NZ_CP012694.1"/>
</dbReference>
<dbReference type="InterPro" id="IPR029058">
    <property type="entry name" value="AB_hydrolase_fold"/>
</dbReference>
<accession>M5D5A0</accession>
<dbReference type="Gene3D" id="3.40.50.1820">
    <property type="entry name" value="alpha/beta hydrolase"/>
    <property type="match status" value="1"/>
</dbReference>
<protein>
    <recommendedName>
        <fullName evidence="2">XcbB</fullName>
    </recommendedName>
</protein>
<dbReference type="NCBIfam" id="NF033892">
    <property type="entry name" value="XcbB_CpsF_sero"/>
    <property type="match status" value="1"/>
</dbReference>
<organism evidence="1">
    <name type="scientific">Neisseria meningitidis</name>
    <dbReference type="NCBI Taxonomy" id="487"/>
    <lineage>
        <taxon>Bacteria</taxon>
        <taxon>Pseudomonadati</taxon>
        <taxon>Pseudomonadota</taxon>
        <taxon>Betaproteobacteria</taxon>
        <taxon>Neisseriales</taxon>
        <taxon>Neisseriaceae</taxon>
        <taxon>Neisseria</taxon>
    </lineage>
</organism>
<dbReference type="EMBL" id="HF562988">
    <property type="protein sequence ID" value="CCP19842.1"/>
    <property type="molecule type" value="Genomic_DNA"/>
</dbReference>
<dbReference type="SUPFAM" id="SSF53474">
    <property type="entry name" value="alpha/beta-Hydrolases"/>
    <property type="match status" value="1"/>
</dbReference>
<evidence type="ECO:0000313" key="1">
    <source>
        <dbReference type="EMBL" id="CCP19842.1"/>
    </source>
</evidence>
<sequence>MSPSHHSLVDNNNLSYGVIVFMNTIQNYPAYQNDTDIAKQKTSYTELGVNFNPDYSKVRLVLQTNSRLNIIKLARRDAQAYDQYIEIIKNDFILISHHRDGYSVFMKRKEYHPERLKAYSDLRRHKEMLYTLTPPSPKRKSASVPNRLLVLFAHMNGGGGYDSSNVVERLFVQYFADVQRSLVKNVYVLRIADLNISHGSYFTNTANYPDYEDQIQSLIKETLYKCDIQPENVVLYGGSKGGAGALLHGAIGNYKVVAGDPIIDSSVYNQKDVHFVKHFKEANMTNMIVNHLRGNTHKMYICASSAQKFNFETSSNLARASSGLINIVDLSNDIQIKTHPKLLLTPSLNR</sequence>